<dbReference type="InterPro" id="IPR001192">
    <property type="entry name" value="PI-PLC_fam"/>
</dbReference>
<dbReference type="PRINTS" id="PR00390">
    <property type="entry name" value="PHPHLIPASEC"/>
</dbReference>
<accession>A0A167JKP5</accession>
<dbReference type="GO" id="GO:0016042">
    <property type="term" value="P:lipid catabolic process"/>
    <property type="evidence" value="ECO:0007669"/>
    <property type="project" value="UniProtKB-KW"/>
</dbReference>
<feature type="region of interest" description="Disordered" evidence="8">
    <location>
        <begin position="156"/>
        <end position="183"/>
    </location>
</feature>
<dbReference type="Pfam" id="PF23617">
    <property type="entry name" value="EF-hand_15"/>
    <property type="match status" value="1"/>
</dbReference>
<evidence type="ECO:0000256" key="3">
    <source>
        <dbReference type="ARBA" id="ARBA00022963"/>
    </source>
</evidence>
<dbReference type="EMBL" id="AZHC01000002">
    <property type="protein sequence ID" value="OAA50423.1"/>
    <property type="molecule type" value="Genomic_DNA"/>
</dbReference>
<evidence type="ECO:0000259" key="9">
    <source>
        <dbReference type="PROSITE" id="PS50004"/>
    </source>
</evidence>
<dbReference type="PANTHER" id="PTHR10336">
    <property type="entry name" value="PHOSPHOINOSITIDE-SPECIFIC PHOSPHOLIPASE C FAMILY PROTEIN"/>
    <property type="match status" value="1"/>
</dbReference>
<evidence type="ECO:0000256" key="2">
    <source>
        <dbReference type="ARBA" id="ARBA00022801"/>
    </source>
</evidence>
<dbReference type="FunFam" id="3.20.20.190:FF:000039">
    <property type="entry name" value="Phosphoinositide phospholipase C"/>
    <property type="match status" value="1"/>
</dbReference>
<proteinExistence type="predicted"/>
<dbReference type="CDD" id="cd00275">
    <property type="entry name" value="C2_PLC_like"/>
    <property type="match status" value="1"/>
</dbReference>
<dbReference type="InterPro" id="IPR000909">
    <property type="entry name" value="PLipase_C_PInositol-sp_X_dom"/>
</dbReference>
<dbReference type="GO" id="GO:0051209">
    <property type="term" value="P:release of sequestered calcium ion into cytosol"/>
    <property type="evidence" value="ECO:0007669"/>
    <property type="project" value="TreeGrafter"/>
</dbReference>
<evidence type="ECO:0000256" key="5">
    <source>
        <dbReference type="ARBA" id="ARBA00023224"/>
    </source>
</evidence>
<name>A0A167JKP5_METRR</name>
<organism evidence="11 12">
    <name type="scientific">Metarhizium rileyi (strain RCEF 4871)</name>
    <name type="common">Nomuraea rileyi</name>
    <dbReference type="NCBI Taxonomy" id="1649241"/>
    <lineage>
        <taxon>Eukaryota</taxon>
        <taxon>Fungi</taxon>
        <taxon>Dikarya</taxon>
        <taxon>Ascomycota</taxon>
        <taxon>Pezizomycotina</taxon>
        <taxon>Sordariomycetes</taxon>
        <taxon>Hypocreomycetidae</taxon>
        <taxon>Hypocreales</taxon>
        <taxon>Clavicipitaceae</taxon>
        <taxon>Metarhizium</taxon>
    </lineage>
</organism>
<evidence type="ECO:0000256" key="4">
    <source>
        <dbReference type="ARBA" id="ARBA00023098"/>
    </source>
</evidence>
<dbReference type="InterPro" id="IPR035892">
    <property type="entry name" value="C2_domain_sf"/>
</dbReference>
<evidence type="ECO:0000313" key="12">
    <source>
        <dbReference type="Proteomes" id="UP000243498"/>
    </source>
</evidence>
<keyword evidence="3 7" id="KW-0442">Lipid degradation</keyword>
<comment type="caution">
    <text evidence="11">The sequence shown here is derived from an EMBL/GenBank/DDBJ whole genome shotgun (WGS) entry which is preliminary data.</text>
</comment>
<feature type="domain" description="PI-PLC Y-box" evidence="10">
    <location>
        <begin position="366"/>
        <end position="479"/>
    </location>
</feature>
<evidence type="ECO:0000256" key="7">
    <source>
        <dbReference type="RuleBase" id="RU361133"/>
    </source>
</evidence>
<evidence type="ECO:0000259" key="10">
    <source>
        <dbReference type="PROSITE" id="PS50008"/>
    </source>
</evidence>
<dbReference type="SUPFAM" id="SSF51695">
    <property type="entry name" value="PLC-like phosphodiesterases"/>
    <property type="match status" value="1"/>
</dbReference>
<dbReference type="AlphaFoldDB" id="A0A167JKP5"/>
<keyword evidence="12" id="KW-1185">Reference proteome</keyword>
<dbReference type="PROSITE" id="PS50007">
    <property type="entry name" value="PIPLC_X_DOMAIN"/>
    <property type="match status" value="1"/>
</dbReference>
<feature type="region of interest" description="Disordered" evidence="8">
    <location>
        <begin position="337"/>
        <end position="356"/>
    </location>
</feature>
<dbReference type="PROSITE" id="PS50008">
    <property type="entry name" value="PIPLC_Y_DOMAIN"/>
    <property type="match status" value="1"/>
</dbReference>
<dbReference type="Gene3D" id="3.20.20.190">
    <property type="entry name" value="Phosphatidylinositol (PI) phosphodiesterase"/>
    <property type="match status" value="2"/>
</dbReference>
<comment type="catalytic activity">
    <reaction evidence="1 7">
        <text>a 1,2-diacyl-sn-glycero-3-phospho-(1D-myo-inositol-4,5-bisphosphate) + H2O = 1D-myo-inositol 1,4,5-trisphosphate + a 1,2-diacyl-sn-glycerol + H(+)</text>
        <dbReference type="Rhea" id="RHEA:33179"/>
        <dbReference type="ChEBI" id="CHEBI:15377"/>
        <dbReference type="ChEBI" id="CHEBI:15378"/>
        <dbReference type="ChEBI" id="CHEBI:17815"/>
        <dbReference type="ChEBI" id="CHEBI:58456"/>
        <dbReference type="ChEBI" id="CHEBI:203600"/>
        <dbReference type="EC" id="3.1.4.11"/>
    </reaction>
</comment>
<evidence type="ECO:0000256" key="6">
    <source>
        <dbReference type="ARBA" id="ARBA00059664"/>
    </source>
</evidence>
<dbReference type="SUPFAM" id="SSF49562">
    <property type="entry name" value="C2 domain (Calcium/lipid-binding domain, CaLB)"/>
    <property type="match status" value="1"/>
</dbReference>
<dbReference type="GO" id="GO:0004435">
    <property type="term" value="F:phosphatidylinositol-4,5-bisphosphate phospholipase C activity"/>
    <property type="evidence" value="ECO:0007669"/>
    <property type="project" value="UniProtKB-EC"/>
</dbReference>
<feature type="domain" description="C2" evidence="9">
    <location>
        <begin position="474"/>
        <end position="623"/>
    </location>
</feature>
<dbReference type="InterPro" id="IPR000008">
    <property type="entry name" value="C2_dom"/>
</dbReference>
<dbReference type="PANTHER" id="PTHR10336:SF82">
    <property type="entry name" value="PHOSPHOINOSITIDE PHOSPHOLIPASE C"/>
    <property type="match status" value="1"/>
</dbReference>
<dbReference type="STRING" id="1081105.A0A167JKP5"/>
<dbReference type="OrthoDB" id="269822at2759"/>
<dbReference type="SMART" id="SM00148">
    <property type="entry name" value="PLCXc"/>
    <property type="match status" value="1"/>
</dbReference>
<dbReference type="Proteomes" id="UP000243498">
    <property type="component" value="Unassembled WGS sequence"/>
</dbReference>
<evidence type="ECO:0000256" key="1">
    <source>
        <dbReference type="ARBA" id="ARBA00001195"/>
    </source>
</evidence>
<reference evidence="11 12" key="1">
    <citation type="journal article" date="2016" name="Genome Biol. Evol.">
        <title>Divergent and convergent evolution of fungal pathogenicity.</title>
        <authorList>
            <person name="Shang Y."/>
            <person name="Xiao G."/>
            <person name="Zheng P."/>
            <person name="Cen K."/>
            <person name="Zhan S."/>
            <person name="Wang C."/>
        </authorList>
    </citation>
    <scope>NUCLEOTIDE SEQUENCE [LARGE SCALE GENOMIC DNA]</scope>
    <source>
        <strain evidence="11 12">RCEF 4871</strain>
    </source>
</reference>
<dbReference type="OMA" id="NCQLHVE"/>
<dbReference type="CDD" id="cd08598">
    <property type="entry name" value="PI-PLC1c_yeast"/>
    <property type="match status" value="1"/>
</dbReference>
<evidence type="ECO:0000256" key="8">
    <source>
        <dbReference type="SAM" id="MobiDB-lite"/>
    </source>
</evidence>
<comment type="function">
    <text evidence="6">The production of the second messenger molecules diacylglycerol (DAG) and inositol 1,4,5-trisphosphate (IP3) is mediated by activated phosphatidylinositol-specific phospholipase C enzymes.</text>
</comment>
<dbReference type="GO" id="GO:0048015">
    <property type="term" value="P:phosphatidylinositol-mediated signaling"/>
    <property type="evidence" value="ECO:0007669"/>
    <property type="project" value="TreeGrafter"/>
</dbReference>
<keyword evidence="4 7" id="KW-0443">Lipid metabolism</keyword>
<keyword evidence="2 7" id="KW-0378">Hydrolase</keyword>
<gene>
    <name evidence="11" type="ORF">NOR_00873</name>
</gene>
<evidence type="ECO:0000313" key="11">
    <source>
        <dbReference type="EMBL" id="OAA50423.1"/>
    </source>
</evidence>
<dbReference type="SMART" id="SM00149">
    <property type="entry name" value="PLCYc"/>
    <property type="match status" value="1"/>
</dbReference>
<feature type="region of interest" description="Disordered" evidence="8">
    <location>
        <begin position="530"/>
        <end position="550"/>
    </location>
</feature>
<keyword evidence="5" id="KW-0807">Transducer</keyword>
<protein>
    <recommendedName>
        <fullName evidence="7">Phosphoinositide phospholipase C</fullName>
        <ecNumber evidence="7">3.1.4.11</ecNumber>
    </recommendedName>
</protein>
<sequence length="650" mass="71905">MTADKPLDALEQAGGGASQALRATPTLTSTVVSYLKAVFQCHADADEKWSHGQASRFIQHVQKTSGNTTAAAELLGRSDVDLNAFLKYMTSEDAAITEPWNQCDLSWPLSSYFISSSHNTYLTGNQLYSDSTTGAYTNVLLRGCRCVEIDVWDGDESDLSSSATSSDNEPAMDETMPDPSRRLGTFDRFRQRFPESLTTQLEKTGLGKTLERKYTGNHDTATAAETPSDGHPKTIPEVAVVEPRVLHGYTLTKEVSFRDVCMAIQKSAFTASDLPLIISLEVHCGAQQQVMMTNIMKEVWSGMLVTDDEIRPGLLPSPDELKRKILIKVKYAPPDVPAAEPDSGEDSRLPAEAAAPKKPSKVIHELSKLGVYTQAVSFKSWTQPEATMPTHIFSLAEKKFIEHREKHAKALFDHNRDYLLRAYPSGLRIRSSNMVPTVFWGSGAQVVALNWQQTDEGMMLNEAMFAGTCGYVLKPEGYRPDIESKPAQKTITYKTLSLSLTFLAAQSIPLPHGDKSDKKFHPYVKTELHVDASDPQAQGRPGSPGSLDTDVRHKARTKTHKGKDVDLGRQQISFNDVGGLVEELTFVRFTVRDDELGRDDLAAWACVRLDRLAQGYRFIHLIDSKGHLTDGTILVKVEKTLVDEEVPDEK</sequence>
<dbReference type="InterPro" id="IPR056584">
    <property type="entry name" value="EF-hand_15"/>
</dbReference>
<dbReference type="Pfam" id="PF00387">
    <property type="entry name" value="PI-PLC-Y"/>
    <property type="match status" value="1"/>
</dbReference>
<dbReference type="InterPro" id="IPR017946">
    <property type="entry name" value="PLC-like_Pdiesterase_TIM-brl"/>
</dbReference>
<dbReference type="Pfam" id="PF00388">
    <property type="entry name" value="PI-PLC-X"/>
    <property type="match status" value="1"/>
</dbReference>
<dbReference type="InterPro" id="IPR001711">
    <property type="entry name" value="PLipase_C_Pinositol-sp_Y"/>
</dbReference>
<dbReference type="PROSITE" id="PS50004">
    <property type="entry name" value="C2"/>
    <property type="match status" value="1"/>
</dbReference>
<dbReference type="Gene3D" id="2.60.40.150">
    <property type="entry name" value="C2 domain"/>
    <property type="match status" value="1"/>
</dbReference>
<dbReference type="EC" id="3.1.4.11" evidence="7"/>